<keyword evidence="10" id="KW-1278">Translocase</keyword>
<keyword evidence="9" id="KW-0460">Magnesium</keyword>
<evidence type="ECO:0000256" key="10">
    <source>
        <dbReference type="ARBA" id="ARBA00022967"/>
    </source>
</evidence>
<gene>
    <name evidence="20" type="primary">COX2</name>
</gene>
<keyword evidence="4 16" id="KW-0813">Transport</keyword>
<keyword evidence="5 16" id="KW-0679">Respiratory chain</keyword>
<dbReference type="GO" id="GO:0016491">
    <property type="term" value="F:oxidoreductase activity"/>
    <property type="evidence" value="ECO:0007669"/>
    <property type="project" value="InterPro"/>
</dbReference>
<sequence>MSKWGQLTLQDSVSPNMSFISWFHDYMVLTMLLVLSVIGYVLILLITNKFTDRYTLEAHEIETIWTIVPALILIMMAIPSIQILYMIDEVIDPKLTIKAIGHQWYWSYQYGDFPYISFDSYMLPEEDLKIGDYRLLEVDNRLILPMLQEIRMVISSADVIHSWTVPSLGVKLDAVPGRLNQISMYMLKSGVYYGQCSEICGVNHSFMPISIESISMEDFISWVKNFI</sequence>
<comment type="subcellular location">
    <subcellularLocation>
        <location evidence="1 16">Mitochondrion inner membrane</location>
        <topology evidence="1 16">Multi-pass membrane protein</topology>
    </subcellularLocation>
</comment>
<keyword evidence="11 16" id="KW-0249">Electron transport</keyword>
<evidence type="ECO:0000256" key="12">
    <source>
        <dbReference type="ARBA" id="ARBA00022989"/>
    </source>
</evidence>
<comment type="similarity">
    <text evidence="2 16">Belongs to the cytochrome c oxidase subunit 2 family.</text>
</comment>
<dbReference type="CDD" id="cd13912">
    <property type="entry name" value="CcO_II_C"/>
    <property type="match status" value="1"/>
</dbReference>
<geneLocation type="mitochondrion" evidence="20"/>
<keyword evidence="6 16" id="KW-0812">Transmembrane</keyword>
<dbReference type="Pfam" id="PF02790">
    <property type="entry name" value="COX2_TM"/>
    <property type="match status" value="1"/>
</dbReference>
<dbReference type="FunFam" id="2.60.40.420:FF:000001">
    <property type="entry name" value="Cytochrome c oxidase subunit 2"/>
    <property type="match status" value="1"/>
</dbReference>
<evidence type="ECO:0000256" key="1">
    <source>
        <dbReference type="ARBA" id="ARBA00004448"/>
    </source>
</evidence>
<evidence type="ECO:0000256" key="6">
    <source>
        <dbReference type="ARBA" id="ARBA00022692"/>
    </source>
</evidence>
<dbReference type="PRINTS" id="PR01166">
    <property type="entry name" value="CYCOXIDASEII"/>
</dbReference>
<reference evidence="20" key="1">
    <citation type="journal article" date="2016" name="Mitochondrial DNA Part B Resour">
        <title>Draft mitochondrial genomes of Hirudo medicinalis and Hirudo verbana (Annelida, Hirudinea).</title>
        <authorList>
            <person name="Nikitina A.S."/>
            <person name="Babenko V."/>
            <person name="Akopian T.A."/>
            <person name="Shirokov D."/>
            <person name="Manuvera V.A."/>
            <person name="Kurdyumov A."/>
            <person name="Kostryukova E.S."/>
            <person name="Lazarev V.N."/>
        </authorList>
    </citation>
    <scope>NUCLEOTIDE SEQUENCE</scope>
</reference>
<comment type="catalytic activity">
    <reaction evidence="15">
        <text>4 Fe(II)-[cytochrome c] + O2 + 8 H(+)(in) = 4 Fe(III)-[cytochrome c] + 2 H2O + 4 H(+)(out)</text>
        <dbReference type="Rhea" id="RHEA:11436"/>
        <dbReference type="Rhea" id="RHEA-COMP:10350"/>
        <dbReference type="Rhea" id="RHEA-COMP:14399"/>
        <dbReference type="ChEBI" id="CHEBI:15377"/>
        <dbReference type="ChEBI" id="CHEBI:15378"/>
        <dbReference type="ChEBI" id="CHEBI:15379"/>
        <dbReference type="ChEBI" id="CHEBI:29033"/>
        <dbReference type="ChEBI" id="CHEBI:29034"/>
        <dbReference type="EC" id="7.1.1.9"/>
    </reaction>
    <physiologicalReaction direction="left-to-right" evidence="15">
        <dbReference type="Rhea" id="RHEA:11437"/>
    </physiologicalReaction>
</comment>
<dbReference type="InterPro" id="IPR014222">
    <property type="entry name" value="Cyt_c_oxidase_su2"/>
</dbReference>
<keyword evidence="14 16" id="KW-0472">Membrane</keyword>
<feature type="transmembrane region" description="Helical" evidence="17">
    <location>
        <begin position="26"/>
        <end position="46"/>
    </location>
</feature>
<dbReference type="InterPro" id="IPR034210">
    <property type="entry name" value="CcO_II_C"/>
</dbReference>
<dbReference type="PROSITE" id="PS50857">
    <property type="entry name" value="COX2_CUA"/>
    <property type="match status" value="1"/>
</dbReference>
<dbReference type="InterPro" id="IPR036257">
    <property type="entry name" value="Cyt_c_oxidase_su2_TM_sf"/>
</dbReference>
<evidence type="ECO:0000313" key="20">
    <source>
        <dbReference type="EMBL" id="ANC65494.1"/>
    </source>
</evidence>
<evidence type="ECO:0000256" key="7">
    <source>
        <dbReference type="ARBA" id="ARBA00022723"/>
    </source>
</evidence>
<feature type="transmembrane region" description="Helical" evidence="17">
    <location>
        <begin position="67"/>
        <end position="87"/>
    </location>
</feature>
<keyword evidence="8 16" id="KW-0999">Mitochondrion inner membrane</keyword>
<name>A0A342KB45_9ANNE</name>
<comment type="cofactor">
    <cofactor evidence="16">
        <name>Cu cation</name>
        <dbReference type="ChEBI" id="CHEBI:23378"/>
    </cofactor>
    <text evidence="16">Binds a copper A center.</text>
</comment>
<dbReference type="AlphaFoldDB" id="A0A342KB45"/>
<feature type="domain" description="Cytochrome oxidase subunit II transmembrane region profile" evidence="19">
    <location>
        <begin position="1"/>
        <end position="91"/>
    </location>
</feature>
<accession>A0A342KB45</accession>
<dbReference type="InterPro" id="IPR045187">
    <property type="entry name" value="CcO_II"/>
</dbReference>
<dbReference type="Pfam" id="PF00116">
    <property type="entry name" value="COX2"/>
    <property type="match status" value="1"/>
</dbReference>
<dbReference type="InterPro" id="IPR001505">
    <property type="entry name" value="Copper_CuA"/>
</dbReference>
<dbReference type="GO" id="GO:0042773">
    <property type="term" value="P:ATP synthesis coupled electron transport"/>
    <property type="evidence" value="ECO:0007669"/>
    <property type="project" value="TreeGrafter"/>
</dbReference>
<evidence type="ECO:0000256" key="5">
    <source>
        <dbReference type="ARBA" id="ARBA00022660"/>
    </source>
</evidence>
<organism evidence="20">
    <name type="scientific">Hirudo verbana</name>
    <dbReference type="NCBI Taxonomy" id="311461"/>
    <lineage>
        <taxon>Eukaryota</taxon>
        <taxon>Metazoa</taxon>
        <taxon>Spiralia</taxon>
        <taxon>Lophotrochozoa</taxon>
        <taxon>Annelida</taxon>
        <taxon>Clitellata</taxon>
        <taxon>Hirudinea</taxon>
        <taxon>Hirudinida</taxon>
        <taxon>Hirudiniformes</taxon>
        <taxon>Hirudinidae</taxon>
        <taxon>Hirudo</taxon>
    </lineage>
</organism>
<evidence type="ECO:0000256" key="8">
    <source>
        <dbReference type="ARBA" id="ARBA00022792"/>
    </source>
</evidence>
<dbReference type="GO" id="GO:0004129">
    <property type="term" value="F:cytochrome-c oxidase activity"/>
    <property type="evidence" value="ECO:0007669"/>
    <property type="project" value="UniProtKB-EC"/>
</dbReference>
<dbReference type="PANTHER" id="PTHR22888:SF9">
    <property type="entry name" value="CYTOCHROME C OXIDASE SUBUNIT 2"/>
    <property type="match status" value="1"/>
</dbReference>
<keyword evidence="13 16" id="KW-0186">Copper</keyword>
<evidence type="ECO:0000259" key="18">
    <source>
        <dbReference type="PROSITE" id="PS50857"/>
    </source>
</evidence>
<dbReference type="Gene3D" id="1.10.287.90">
    <property type="match status" value="1"/>
</dbReference>
<dbReference type="PROSITE" id="PS50999">
    <property type="entry name" value="COX2_TM"/>
    <property type="match status" value="1"/>
</dbReference>
<evidence type="ECO:0000256" key="16">
    <source>
        <dbReference type="RuleBase" id="RU000457"/>
    </source>
</evidence>
<dbReference type="InterPro" id="IPR011759">
    <property type="entry name" value="Cyt_c_oxidase_su2_TM_dom"/>
</dbReference>
<dbReference type="GO" id="GO:0005743">
    <property type="term" value="C:mitochondrial inner membrane"/>
    <property type="evidence" value="ECO:0007669"/>
    <property type="project" value="UniProtKB-SubCell"/>
</dbReference>
<evidence type="ECO:0000256" key="2">
    <source>
        <dbReference type="ARBA" id="ARBA00007866"/>
    </source>
</evidence>
<dbReference type="NCBIfam" id="TIGR02866">
    <property type="entry name" value="CoxB"/>
    <property type="match status" value="1"/>
</dbReference>
<evidence type="ECO:0000256" key="11">
    <source>
        <dbReference type="ARBA" id="ARBA00022982"/>
    </source>
</evidence>
<dbReference type="PANTHER" id="PTHR22888">
    <property type="entry name" value="CYTOCHROME C OXIDASE, SUBUNIT II"/>
    <property type="match status" value="1"/>
</dbReference>
<evidence type="ECO:0000256" key="17">
    <source>
        <dbReference type="SAM" id="Phobius"/>
    </source>
</evidence>
<evidence type="ECO:0000256" key="15">
    <source>
        <dbReference type="ARBA" id="ARBA00049512"/>
    </source>
</evidence>
<protein>
    <recommendedName>
        <fullName evidence="3 16">Cytochrome c oxidase subunit 2</fullName>
    </recommendedName>
</protein>
<evidence type="ECO:0000256" key="13">
    <source>
        <dbReference type="ARBA" id="ARBA00023008"/>
    </source>
</evidence>
<keyword evidence="7 16" id="KW-0479">Metal-binding</keyword>
<feature type="domain" description="Cytochrome oxidase subunit II copper A binding" evidence="18">
    <location>
        <begin position="92"/>
        <end position="225"/>
    </location>
</feature>
<evidence type="ECO:0000259" key="19">
    <source>
        <dbReference type="PROSITE" id="PS50999"/>
    </source>
</evidence>
<dbReference type="Gene3D" id="2.60.40.420">
    <property type="entry name" value="Cupredoxins - blue copper proteins"/>
    <property type="match status" value="1"/>
</dbReference>
<dbReference type="SUPFAM" id="SSF49503">
    <property type="entry name" value="Cupredoxins"/>
    <property type="match status" value="1"/>
</dbReference>
<dbReference type="GO" id="GO:0005507">
    <property type="term" value="F:copper ion binding"/>
    <property type="evidence" value="ECO:0007669"/>
    <property type="project" value="InterPro"/>
</dbReference>
<dbReference type="SUPFAM" id="SSF81464">
    <property type="entry name" value="Cytochrome c oxidase subunit II-like, transmembrane region"/>
    <property type="match status" value="1"/>
</dbReference>
<proteinExistence type="inferred from homology"/>
<evidence type="ECO:0000256" key="14">
    <source>
        <dbReference type="ARBA" id="ARBA00023136"/>
    </source>
</evidence>
<evidence type="ECO:0000256" key="4">
    <source>
        <dbReference type="ARBA" id="ARBA00022448"/>
    </source>
</evidence>
<dbReference type="EMBL" id="KU672397">
    <property type="protein sequence ID" value="ANC65494.1"/>
    <property type="molecule type" value="Genomic_DNA"/>
</dbReference>
<comment type="function">
    <text evidence="16">Component of the cytochrome c oxidase, the last enzyme in the mitochondrial electron transport chain which drives oxidative phosphorylation. The respiratory chain contains 3 multisubunit complexes succinate dehydrogenase (complex II, CII), ubiquinol-cytochrome c oxidoreductase (cytochrome b-c1 complex, complex III, CIII) and cytochrome c oxidase (complex IV, CIV), that cooperate to transfer electrons derived from NADH and succinate to molecular oxygen, creating an electrochemical gradient over the inner membrane that drives transmembrane transport and the ATP synthase. Cytochrome c oxidase is the component of the respiratory chain that catalyzes the reduction of oxygen to water. Electrons originating from reduced cytochrome c in the intermembrane space (IMS) are transferred via the dinuclear copper A center (CU(A)) of subunit 2 and heme A of subunit 1 to the active site in subunit 1, a binuclear center (BNC) formed by heme A3 and copper B (CU(B)). The BNC reduces molecular oxygen to 2 water molecules using 4 electrons from cytochrome c in the IMS and 4 protons from the mitochondrial matrix.</text>
</comment>
<dbReference type="InterPro" id="IPR002429">
    <property type="entry name" value="CcO_II-like_C"/>
</dbReference>
<dbReference type="InterPro" id="IPR008972">
    <property type="entry name" value="Cupredoxin"/>
</dbReference>
<evidence type="ECO:0000256" key="3">
    <source>
        <dbReference type="ARBA" id="ARBA00015946"/>
    </source>
</evidence>
<dbReference type="PROSITE" id="PS00078">
    <property type="entry name" value="COX2"/>
    <property type="match status" value="1"/>
</dbReference>
<keyword evidence="16 20" id="KW-0496">Mitochondrion</keyword>
<keyword evidence="12 17" id="KW-1133">Transmembrane helix</keyword>
<evidence type="ECO:0000256" key="9">
    <source>
        <dbReference type="ARBA" id="ARBA00022842"/>
    </source>
</evidence>